<protein>
    <submittedName>
        <fullName evidence="1">Acyl-CoA reductase (LuxC)</fullName>
    </submittedName>
</protein>
<accession>A0A080LYH7</accession>
<organism evidence="1 2">
    <name type="scientific">Candidatus Accumulibacter phosphatis</name>
    <dbReference type="NCBI Taxonomy" id="327160"/>
    <lineage>
        <taxon>Bacteria</taxon>
        <taxon>Pseudomonadati</taxon>
        <taxon>Pseudomonadota</taxon>
        <taxon>Betaproteobacteria</taxon>
        <taxon>Candidatus Accumulibacter</taxon>
    </lineage>
</organism>
<dbReference type="Proteomes" id="UP000020077">
    <property type="component" value="Unassembled WGS sequence"/>
</dbReference>
<reference evidence="1 2" key="1">
    <citation type="submission" date="2014-02" db="EMBL/GenBank/DDBJ databases">
        <title>Expanding our view of genomic diversity in Candidatus Accumulibacter clades.</title>
        <authorList>
            <person name="Skennerton C.T."/>
            <person name="Barr J.J."/>
            <person name="Slater F.R."/>
            <person name="Bond P.L."/>
            <person name="Tyson G.W."/>
        </authorList>
    </citation>
    <scope>NUCLEOTIDE SEQUENCE [LARGE SCALE GENOMIC DNA]</scope>
    <source>
        <strain evidence="2">BA-91</strain>
    </source>
</reference>
<dbReference type="AlphaFoldDB" id="A0A080LYH7"/>
<proteinExistence type="predicted"/>
<evidence type="ECO:0000313" key="2">
    <source>
        <dbReference type="Proteomes" id="UP000020077"/>
    </source>
</evidence>
<gene>
    <name evidence="1" type="ORF">AW09_000943</name>
</gene>
<dbReference type="EMBL" id="JDVG02000160">
    <property type="protein sequence ID" value="KFB73801.1"/>
    <property type="molecule type" value="Genomic_DNA"/>
</dbReference>
<comment type="caution">
    <text evidence="1">The sequence shown here is derived from an EMBL/GenBank/DDBJ whole genome shotgun (WGS) entry which is preliminary data.</text>
</comment>
<sequence>MELVFPDRYSLAAIDAGAYLALAEADRPAIAADFFNDAFWFDQMACSSPRLVVWCGGENDVAAASSLFWPGLEGELERRAYVAQPAVSVRRLGFSCEVATDRPLSEHVHGRYFTRLVVPSLDGFSREHCGGGLFFESAVGSLEQLVPFITRRDQTISYFGFARRQLEDLAGMLMARGVERIVPIGQALKFGRFWDGHDMLMSFGRYIHIITPSARKR</sequence>
<evidence type="ECO:0000313" key="1">
    <source>
        <dbReference type="EMBL" id="KFB73801.1"/>
    </source>
</evidence>
<name>A0A080LYH7_9PROT</name>